<comment type="caution">
    <text evidence="2">The sequence shown here is derived from an EMBL/GenBank/DDBJ whole genome shotgun (WGS) entry which is preliminary data.</text>
</comment>
<evidence type="ECO:0000313" key="2">
    <source>
        <dbReference type="EMBL" id="KAA8707803.1"/>
    </source>
</evidence>
<gene>
    <name evidence="2" type="ORF">F4V45_08020</name>
</gene>
<accession>A0A5M9QG46</accession>
<dbReference type="RefSeq" id="WP_150337811.1">
    <property type="nucleotide sequence ID" value="NZ_VXKE01000021.1"/>
</dbReference>
<organism evidence="2 3">
    <name type="scientific">Helicobacter canis</name>
    <dbReference type="NCBI Taxonomy" id="29419"/>
    <lineage>
        <taxon>Bacteria</taxon>
        <taxon>Pseudomonadati</taxon>
        <taxon>Campylobacterota</taxon>
        <taxon>Epsilonproteobacteria</taxon>
        <taxon>Campylobacterales</taxon>
        <taxon>Helicobacteraceae</taxon>
        <taxon>Helicobacter</taxon>
    </lineage>
</organism>
<sequence length="303" mass="33865">MGEQCGSVAKIVKGTTAKVANLPQFLQSSHSPTATPRILGDTGQTELESKKLDSSSPSLRDTALAVAWQSISQTQSEATTQISPRLLYACENISAFYVAAYFPSDRVYFDANMFYTTPIEVALLAGKIDTCEYESLESRLKAFPRLFIDDDYGRWLLQLYKELFIHKIAKLWEKKDCIVIEGRYSSSGVYNDLFSNARSVLRINHLPHHNAYEHLDELKSYVQEALSGFDPAHTCAILALGHSAKVLGFWLDGLGFRAFDIGSLSLNYDCFLYGADFYTYAGQGNPLELESYVLAPYIAGKRR</sequence>
<proteinExistence type="predicted"/>
<dbReference type="InterPro" id="IPR014869">
    <property type="entry name" value="GT-D"/>
</dbReference>
<reference evidence="2 3" key="1">
    <citation type="submission" date="2019-09" db="EMBL/GenBank/DDBJ databases">
        <title>Draft genome sequence of various Type strains from the CCUG.</title>
        <authorList>
            <person name="Pineiro-Iglesias B."/>
            <person name="Tunovic T."/>
            <person name="Unosson C."/>
            <person name="Inganas E."/>
            <person name="Ohlen M."/>
            <person name="Cardew S."/>
            <person name="Jensie-Markopoulos S."/>
            <person name="Salva-Serra F."/>
            <person name="Jaen-Luchoro D."/>
            <person name="Karlsson R."/>
            <person name="Svensson-Stadler L."/>
            <person name="Chun J."/>
            <person name="Moore E."/>
        </authorList>
    </citation>
    <scope>NUCLEOTIDE SEQUENCE [LARGE SCALE GENOMIC DNA]</scope>
    <source>
        <strain evidence="2 3">CCUG 32756T</strain>
    </source>
</reference>
<dbReference type="EMBL" id="VXKE01000021">
    <property type="protein sequence ID" value="KAA8707803.1"/>
    <property type="molecule type" value="Genomic_DNA"/>
</dbReference>
<dbReference type="Pfam" id="PF08759">
    <property type="entry name" value="GT-D"/>
    <property type="match status" value="1"/>
</dbReference>
<name>A0A5M9QG46_9HELI</name>
<feature type="domain" description="Glycosyltransferase GT-D fold" evidence="1">
    <location>
        <begin position="160"/>
        <end position="275"/>
    </location>
</feature>
<dbReference type="Proteomes" id="UP000323707">
    <property type="component" value="Unassembled WGS sequence"/>
</dbReference>
<protein>
    <submittedName>
        <fullName evidence="2">DUF1792 domain-containing protein</fullName>
    </submittedName>
</protein>
<evidence type="ECO:0000313" key="3">
    <source>
        <dbReference type="Proteomes" id="UP000323707"/>
    </source>
</evidence>
<evidence type="ECO:0000259" key="1">
    <source>
        <dbReference type="Pfam" id="PF08759"/>
    </source>
</evidence>
<dbReference type="AlphaFoldDB" id="A0A5M9QG46"/>